<feature type="transmembrane region" description="Helical" evidence="5">
    <location>
        <begin position="23"/>
        <end position="42"/>
    </location>
</feature>
<organism evidence="6 7">
    <name type="scientific">Sulfobacillus thermotolerans</name>
    <dbReference type="NCBI Taxonomy" id="338644"/>
    <lineage>
        <taxon>Bacteria</taxon>
        <taxon>Bacillati</taxon>
        <taxon>Bacillota</taxon>
        <taxon>Clostridia</taxon>
        <taxon>Eubacteriales</taxon>
        <taxon>Clostridiales Family XVII. Incertae Sedis</taxon>
        <taxon>Sulfobacillus</taxon>
    </lineage>
</organism>
<evidence type="ECO:0000256" key="1">
    <source>
        <dbReference type="ARBA" id="ARBA00004141"/>
    </source>
</evidence>
<dbReference type="Pfam" id="PF00420">
    <property type="entry name" value="Oxidored_q2"/>
    <property type="match status" value="1"/>
</dbReference>
<gene>
    <name evidence="6" type="ORF">BXT84_03505</name>
</gene>
<feature type="transmembrane region" description="Helical" evidence="5">
    <location>
        <begin position="54"/>
        <end position="77"/>
    </location>
</feature>
<evidence type="ECO:0000256" key="2">
    <source>
        <dbReference type="ARBA" id="ARBA00022692"/>
    </source>
</evidence>
<dbReference type="Proteomes" id="UP000325292">
    <property type="component" value="Chromosome"/>
</dbReference>
<reference evidence="6 7" key="1">
    <citation type="journal article" date="2019" name="Sci. Rep.">
        <title>Sulfobacillus thermotolerans: new insights into resistance and metabolic capacities of acidophilic chemolithotrophs.</title>
        <authorList>
            <person name="Panyushkina A.E."/>
            <person name="Babenko V.V."/>
            <person name="Nikitina A.S."/>
            <person name="Selezneva O.V."/>
            <person name="Tsaplina I.A."/>
            <person name="Letarova M.A."/>
            <person name="Kostryukova E.S."/>
            <person name="Letarov A.V."/>
        </authorList>
    </citation>
    <scope>NUCLEOTIDE SEQUENCE [LARGE SCALE GENOMIC DNA]</scope>
    <source>
        <strain evidence="6 7">Kr1</strain>
    </source>
</reference>
<protein>
    <submittedName>
        <fullName evidence="6">NADH-ubiquinone oxidoreductase subunit 4L</fullName>
    </submittedName>
</protein>
<evidence type="ECO:0000313" key="7">
    <source>
        <dbReference type="Proteomes" id="UP000325292"/>
    </source>
</evidence>
<name>A0ABM6RP58_9FIRM</name>
<dbReference type="InterPro" id="IPR039428">
    <property type="entry name" value="NUOK/Mnh_C1-like"/>
</dbReference>
<keyword evidence="2 5" id="KW-0812">Transmembrane</keyword>
<keyword evidence="4 5" id="KW-0472">Membrane</keyword>
<keyword evidence="7" id="KW-1185">Reference proteome</keyword>
<evidence type="ECO:0000256" key="5">
    <source>
        <dbReference type="SAM" id="Phobius"/>
    </source>
</evidence>
<comment type="subcellular location">
    <subcellularLocation>
        <location evidence="1">Membrane</location>
        <topology evidence="1">Multi-pass membrane protein</topology>
    </subcellularLocation>
</comment>
<dbReference type="Gene3D" id="1.10.287.3510">
    <property type="match status" value="1"/>
</dbReference>
<dbReference type="EMBL" id="CP019454">
    <property type="protein sequence ID" value="AUW93133.1"/>
    <property type="molecule type" value="Genomic_DNA"/>
</dbReference>
<evidence type="ECO:0000256" key="4">
    <source>
        <dbReference type="ARBA" id="ARBA00023136"/>
    </source>
</evidence>
<dbReference type="RefSeq" id="WP_103376016.1">
    <property type="nucleotide sequence ID" value="NZ_CP133983.1"/>
</dbReference>
<sequence length="99" mass="10790">MTYAPAMVLAVVGFLIILRHRQAVLLFMGVELLITAANWMALLAMTTNPSGPHTAIVVVFSIALAAAEATMGLSLVLRFAHRHRTTDVRAFEALNDKEE</sequence>
<proteinExistence type="predicted"/>
<evidence type="ECO:0000256" key="3">
    <source>
        <dbReference type="ARBA" id="ARBA00022989"/>
    </source>
</evidence>
<keyword evidence="3 5" id="KW-1133">Transmembrane helix</keyword>
<accession>A0ABM6RP58</accession>
<evidence type="ECO:0000313" key="6">
    <source>
        <dbReference type="EMBL" id="AUW93133.1"/>
    </source>
</evidence>